<organism evidence="1 2">
    <name type="scientific">Solea senegalensis</name>
    <name type="common">Senegalese sole</name>
    <dbReference type="NCBI Taxonomy" id="28829"/>
    <lineage>
        <taxon>Eukaryota</taxon>
        <taxon>Metazoa</taxon>
        <taxon>Chordata</taxon>
        <taxon>Craniata</taxon>
        <taxon>Vertebrata</taxon>
        <taxon>Euteleostomi</taxon>
        <taxon>Actinopterygii</taxon>
        <taxon>Neopterygii</taxon>
        <taxon>Teleostei</taxon>
        <taxon>Neoteleostei</taxon>
        <taxon>Acanthomorphata</taxon>
        <taxon>Carangaria</taxon>
        <taxon>Pleuronectiformes</taxon>
        <taxon>Pleuronectoidei</taxon>
        <taxon>Soleidae</taxon>
        <taxon>Solea</taxon>
    </lineage>
</organism>
<evidence type="ECO:0000313" key="1">
    <source>
        <dbReference type="EMBL" id="KAG7486860.1"/>
    </source>
</evidence>
<reference evidence="1 2" key="1">
    <citation type="journal article" date="2021" name="Sci. Rep.">
        <title>Chromosome anchoring in Senegalese sole (Solea senegalensis) reveals sex-associated markers and genome rearrangements in flatfish.</title>
        <authorList>
            <person name="Guerrero-Cozar I."/>
            <person name="Gomez-Garrido J."/>
            <person name="Berbel C."/>
            <person name="Martinez-Blanch J.F."/>
            <person name="Alioto T."/>
            <person name="Claros M.G."/>
            <person name="Gagnaire P.A."/>
            <person name="Manchado M."/>
        </authorList>
    </citation>
    <scope>NUCLEOTIDE SEQUENCE [LARGE SCALE GENOMIC DNA]</scope>
    <source>
        <strain evidence="1">Sse05_10M</strain>
    </source>
</reference>
<dbReference type="EMBL" id="JAGKHQ010000018">
    <property type="protein sequence ID" value="KAG7486860.1"/>
    <property type="molecule type" value="Genomic_DNA"/>
</dbReference>
<accession>A0AAV6QA53</accession>
<comment type="caution">
    <text evidence="1">The sequence shown here is derived from an EMBL/GenBank/DDBJ whole genome shotgun (WGS) entry which is preliminary data.</text>
</comment>
<dbReference type="Proteomes" id="UP000693946">
    <property type="component" value="Linkage Group LG6"/>
</dbReference>
<name>A0AAV6QA53_SOLSE</name>
<evidence type="ECO:0000313" key="2">
    <source>
        <dbReference type="Proteomes" id="UP000693946"/>
    </source>
</evidence>
<proteinExistence type="predicted"/>
<gene>
    <name evidence="1" type="ORF">JOB18_040841</name>
</gene>
<sequence>MPTARFNGDTCCGDLRQPAKPEALAHNAAGSEVPATANGGSFCRKSIAAERLSTRDPPPLCEVHVHYLRLS</sequence>
<dbReference type="AlphaFoldDB" id="A0AAV6QA53"/>
<keyword evidence="2" id="KW-1185">Reference proteome</keyword>
<protein>
    <submittedName>
        <fullName evidence="1">Uncharacterized protein</fullName>
    </submittedName>
</protein>